<gene>
    <name evidence="1" type="ORF">C3L33_13936</name>
</gene>
<proteinExistence type="predicted"/>
<dbReference type="AlphaFoldDB" id="A0A6A4LFT0"/>
<keyword evidence="2" id="KW-1185">Reference proteome</keyword>
<evidence type="ECO:0000313" key="1">
    <source>
        <dbReference type="EMBL" id="KAE9454159.1"/>
    </source>
</evidence>
<accession>A0A6A4LFT0</accession>
<name>A0A6A4LFT0_9ERIC</name>
<reference evidence="1 2" key="1">
    <citation type="journal article" date="2019" name="Genome Biol. Evol.">
        <title>The Rhododendron genome and chromosomal organization provide insight into shared whole-genome duplications across the heath family (Ericaceae).</title>
        <authorList>
            <person name="Soza V.L."/>
            <person name="Lindsley D."/>
            <person name="Waalkes A."/>
            <person name="Ramage E."/>
            <person name="Patwardhan R.P."/>
            <person name="Burton J.N."/>
            <person name="Adey A."/>
            <person name="Kumar A."/>
            <person name="Qiu R."/>
            <person name="Shendure J."/>
            <person name="Hall B."/>
        </authorList>
    </citation>
    <scope>NUCLEOTIDE SEQUENCE [LARGE SCALE GENOMIC DNA]</scope>
    <source>
        <strain evidence="1">RSF 1966-606</strain>
    </source>
</reference>
<protein>
    <submittedName>
        <fullName evidence="1">Uncharacterized protein</fullName>
    </submittedName>
</protein>
<dbReference type="Proteomes" id="UP000428333">
    <property type="component" value="Linkage Group LG08"/>
</dbReference>
<dbReference type="EMBL" id="QEFC01002143">
    <property type="protein sequence ID" value="KAE9454159.1"/>
    <property type="molecule type" value="Genomic_DNA"/>
</dbReference>
<feature type="non-terminal residue" evidence="1">
    <location>
        <position position="1"/>
    </location>
</feature>
<sequence>MALALSMSPARLNFLEMKKMNIGVFEPSSSSSAKGRSLQPLHCTPLQQIEHQQISKMCQGFLSGEHGAIAVDSYVISENVVDDCLGPLGVEVKSQTLKRDKLYYLVYILTQLDQQASDY</sequence>
<comment type="caution">
    <text evidence="1">The sequence shown here is derived from an EMBL/GenBank/DDBJ whole genome shotgun (WGS) entry which is preliminary data.</text>
</comment>
<organism evidence="1 2">
    <name type="scientific">Rhododendron williamsianum</name>
    <dbReference type="NCBI Taxonomy" id="262921"/>
    <lineage>
        <taxon>Eukaryota</taxon>
        <taxon>Viridiplantae</taxon>
        <taxon>Streptophyta</taxon>
        <taxon>Embryophyta</taxon>
        <taxon>Tracheophyta</taxon>
        <taxon>Spermatophyta</taxon>
        <taxon>Magnoliopsida</taxon>
        <taxon>eudicotyledons</taxon>
        <taxon>Gunneridae</taxon>
        <taxon>Pentapetalae</taxon>
        <taxon>asterids</taxon>
        <taxon>Ericales</taxon>
        <taxon>Ericaceae</taxon>
        <taxon>Ericoideae</taxon>
        <taxon>Rhodoreae</taxon>
        <taxon>Rhododendron</taxon>
    </lineage>
</organism>
<dbReference type="OrthoDB" id="2016860at2759"/>
<evidence type="ECO:0000313" key="2">
    <source>
        <dbReference type="Proteomes" id="UP000428333"/>
    </source>
</evidence>